<gene>
    <name evidence="1" type="ORF">JR316_0006762</name>
</gene>
<accession>A0ACB8GXG7</accession>
<organism evidence="1 2">
    <name type="scientific">Psilocybe cubensis</name>
    <name type="common">Psychedelic mushroom</name>
    <name type="synonym">Stropharia cubensis</name>
    <dbReference type="NCBI Taxonomy" id="181762"/>
    <lineage>
        <taxon>Eukaryota</taxon>
        <taxon>Fungi</taxon>
        <taxon>Dikarya</taxon>
        <taxon>Basidiomycota</taxon>
        <taxon>Agaricomycotina</taxon>
        <taxon>Agaricomycetes</taxon>
        <taxon>Agaricomycetidae</taxon>
        <taxon>Agaricales</taxon>
        <taxon>Agaricineae</taxon>
        <taxon>Strophariaceae</taxon>
        <taxon>Psilocybe</taxon>
    </lineage>
</organism>
<keyword evidence="2" id="KW-1185">Reference proteome</keyword>
<proteinExistence type="predicted"/>
<dbReference type="EMBL" id="JAFIQS020000006">
    <property type="protein sequence ID" value="KAH9480164.1"/>
    <property type="molecule type" value="Genomic_DNA"/>
</dbReference>
<sequence length="67" mass="8220">MTRRWHIKLDPYETELLHTVDLNQQLARLEPKTPEQAALEKEKHREAQARYREHHRELINLRARKAR</sequence>
<protein>
    <submittedName>
        <fullName evidence="1">Uncharacterized protein</fullName>
    </submittedName>
</protein>
<dbReference type="Proteomes" id="UP000664032">
    <property type="component" value="Unassembled WGS sequence"/>
</dbReference>
<evidence type="ECO:0000313" key="2">
    <source>
        <dbReference type="Proteomes" id="UP000664032"/>
    </source>
</evidence>
<name>A0ACB8GXG7_PSICU</name>
<evidence type="ECO:0000313" key="1">
    <source>
        <dbReference type="EMBL" id="KAH9480164.1"/>
    </source>
</evidence>
<comment type="caution">
    <text evidence="1">The sequence shown here is derived from an EMBL/GenBank/DDBJ whole genome shotgun (WGS) entry which is preliminary data.</text>
</comment>
<reference evidence="1" key="1">
    <citation type="submission" date="2021-10" db="EMBL/GenBank/DDBJ databases">
        <title>Psilocybe cubensis genome.</title>
        <authorList>
            <person name="Mckernan K.J."/>
            <person name="Crawford S."/>
            <person name="Trippe A."/>
            <person name="Kane L.T."/>
            <person name="Mclaughlin S."/>
        </authorList>
    </citation>
    <scope>NUCLEOTIDE SEQUENCE</scope>
    <source>
        <strain evidence="1">MGC-MH-2018</strain>
    </source>
</reference>